<dbReference type="Proteomes" id="UP000228711">
    <property type="component" value="Unassembled WGS sequence"/>
</dbReference>
<feature type="transmembrane region" description="Helical" evidence="1">
    <location>
        <begin position="109"/>
        <end position="126"/>
    </location>
</feature>
<gene>
    <name evidence="2" type="ORF">COT25_04800</name>
</gene>
<protein>
    <recommendedName>
        <fullName evidence="4">Glycosyltransferase RgtA/B/C/D-like domain-containing protein</fullName>
    </recommendedName>
</protein>
<feature type="transmembrane region" description="Helical" evidence="1">
    <location>
        <begin position="346"/>
        <end position="366"/>
    </location>
</feature>
<evidence type="ECO:0000313" key="3">
    <source>
        <dbReference type="Proteomes" id="UP000228711"/>
    </source>
</evidence>
<keyword evidence="1" id="KW-1133">Transmembrane helix</keyword>
<keyword evidence="1" id="KW-0472">Membrane</keyword>
<evidence type="ECO:0000256" key="1">
    <source>
        <dbReference type="SAM" id="Phobius"/>
    </source>
</evidence>
<name>A0A2H0YRP2_9BACT</name>
<feature type="transmembrane region" description="Helical" evidence="1">
    <location>
        <begin position="230"/>
        <end position="247"/>
    </location>
</feature>
<comment type="caution">
    <text evidence="2">The sequence shown here is derived from an EMBL/GenBank/DDBJ whole genome shotgun (WGS) entry which is preliminary data.</text>
</comment>
<dbReference type="AlphaFoldDB" id="A0A2H0YRP2"/>
<accession>A0A2H0YRP2</accession>
<feature type="transmembrane region" description="Helical" evidence="1">
    <location>
        <begin position="6"/>
        <end position="28"/>
    </location>
</feature>
<organism evidence="2 3">
    <name type="scientific">Candidatus Kerfeldbacteria bacterium CG08_land_8_20_14_0_20_42_7</name>
    <dbReference type="NCBI Taxonomy" id="2014245"/>
    <lineage>
        <taxon>Bacteria</taxon>
        <taxon>Candidatus Kerfeldiibacteriota</taxon>
    </lineage>
</organism>
<feature type="transmembrane region" description="Helical" evidence="1">
    <location>
        <begin position="295"/>
        <end position="315"/>
    </location>
</feature>
<feature type="transmembrane region" description="Helical" evidence="1">
    <location>
        <begin position="133"/>
        <end position="154"/>
    </location>
</feature>
<evidence type="ECO:0000313" key="2">
    <source>
        <dbReference type="EMBL" id="PIS41120.1"/>
    </source>
</evidence>
<proteinExistence type="predicted"/>
<keyword evidence="1" id="KW-0812">Transmembrane</keyword>
<feature type="transmembrane region" description="Helical" evidence="1">
    <location>
        <begin position="254"/>
        <end position="275"/>
    </location>
</feature>
<feature type="transmembrane region" description="Helical" evidence="1">
    <location>
        <begin position="208"/>
        <end position="224"/>
    </location>
</feature>
<feature type="transmembrane region" description="Helical" evidence="1">
    <location>
        <begin position="322"/>
        <end position="340"/>
    </location>
</feature>
<sequence>MQHTTARRWIFICTTLFLVLLTITPYIFGYIATPAGHTYSGIDYLASGDTNTYFSMIEEVKQGHWSFHNLFTSEEHPAAYVNLLWLGVGLLARLFSLTPFLAFQLARMLLIPVLVYAVMRILYYVFGQQHKKVLLGLATIFFASGMGLFIDGFLHNSPISIQHPVDLWVTEAIPFLSVMHSPHFIVSIALLVLSLFWVMRAFLEHRHFFAILAGLSSAVLFSTHPFYVPTIYVVSVVWAAALLLTNYKKYQRVIVSWIIFFGISAPVLTYFLWLNNLHVVFHEWSSANVLSSPNPWMYIIGFGWLIPFAVIGMARKRHDIRFQLLSCWVLVNIVLLYSPISFQRRLIEGFQIPLGIFATIGVLWLLRRANTRSWYAAMAIGLFLIVFLPLGNLQMIFQDMFLYSNPNSIFYYMYYPLQSDLDGMSWLKDNTTDADIILSSKEIGNFIPAQTGRRVFIGHKPQTLFSDVKAQLVIDFYQSPSSSKQFLRDWDITYVFYSAQDKTLDNFDPPVAPFLIQVHATDTAIIYQVVD</sequence>
<dbReference type="EMBL" id="PEXV01000153">
    <property type="protein sequence ID" value="PIS41120.1"/>
    <property type="molecule type" value="Genomic_DNA"/>
</dbReference>
<feature type="transmembrane region" description="Helical" evidence="1">
    <location>
        <begin position="373"/>
        <end position="397"/>
    </location>
</feature>
<reference evidence="3" key="1">
    <citation type="submission" date="2017-09" db="EMBL/GenBank/DDBJ databases">
        <title>Depth-based differentiation of microbial function through sediment-hosted aquifers and enrichment of novel symbionts in the deep terrestrial subsurface.</title>
        <authorList>
            <person name="Probst A.J."/>
            <person name="Ladd B."/>
            <person name="Jarett J.K."/>
            <person name="Geller-Mcgrath D.E."/>
            <person name="Sieber C.M.K."/>
            <person name="Emerson J.B."/>
            <person name="Anantharaman K."/>
            <person name="Thomas B.C."/>
            <person name="Malmstrom R."/>
            <person name="Stieglmeier M."/>
            <person name="Klingl A."/>
            <person name="Woyke T."/>
            <person name="Ryan C.M."/>
            <person name="Banfield J.F."/>
        </authorList>
    </citation>
    <scope>NUCLEOTIDE SEQUENCE [LARGE SCALE GENOMIC DNA]</scope>
</reference>
<feature type="transmembrane region" description="Helical" evidence="1">
    <location>
        <begin position="174"/>
        <end position="196"/>
    </location>
</feature>
<evidence type="ECO:0008006" key="4">
    <source>
        <dbReference type="Google" id="ProtNLM"/>
    </source>
</evidence>